<dbReference type="Proteomes" id="UP001558613">
    <property type="component" value="Unassembled WGS sequence"/>
</dbReference>
<organism evidence="2 3">
    <name type="scientific">Cirrhinus molitorella</name>
    <name type="common">mud carp</name>
    <dbReference type="NCBI Taxonomy" id="172907"/>
    <lineage>
        <taxon>Eukaryota</taxon>
        <taxon>Metazoa</taxon>
        <taxon>Chordata</taxon>
        <taxon>Craniata</taxon>
        <taxon>Vertebrata</taxon>
        <taxon>Euteleostomi</taxon>
        <taxon>Actinopterygii</taxon>
        <taxon>Neopterygii</taxon>
        <taxon>Teleostei</taxon>
        <taxon>Ostariophysi</taxon>
        <taxon>Cypriniformes</taxon>
        <taxon>Cyprinidae</taxon>
        <taxon>Labeoninae</taxon>
        <taxon>Labeonini</taxon>
        <taxon>Cirrhinus</taxon>
    </lineage>
</organism>
<sequence>MPMGISPAPEVFQRKLSQALEGLQGIYVIADDILITGEDGCEILRQLTHKDNMWDWSEAHEQAFTRLKDAITRAPLLKYYNPEESLTLQCDASETGFGAALLQKGGCQLLTEAAALIH</sequence>
<proteinExistence type="predicted"/>
<evidence type="ECO:0000259" key="1">
    <source>
        <dbReference type="Pfam" id="PF17919"/>
    </source>
</evidence>
<dbReference type="InterPro" id="IPR043128">
    <property type="entry name" value="Rev_trsase/Diguanyl_cyclase"/>
</dbReference>
<feature type="domain" description="Reverse transcriptase/retrotransposon-derived protein RNase H-like" evidence="1">
    <location>
        <begin position="56"/>
        <end position="106"/>
    </location>
</feature>
<dbReference type="InterPro" id="IPR050951">
    <property type="entry name" value="Retrovirus_Pol_polyprotein"/>
</dbReference>
<dbReference type="InterPro" id="IPR041577">
    <property type="entry name" value="RT_RNaseH_2"/>
</dbReference>
<dbReference type="InterPro" id="IPR043502">
    <property type="entry name" value="DNA/RNA_pol_sf"/>
</dbReference>
<evidence type="ECO:0000313" key="3">
    <source>
        <dbReference type="Proteomes" id="UP001558613"/>
    </source>
</evidence>
<reference evidence="2 3" key="1">
    <citation type="submission" date="2023-09" db="EMBL/GenBank/DDBJ databases">
        <authorList>
            <person name="Wang M."/>
        </authorList>
    </citation>
    <scope>NUCLEOTIDE SEQUENCE [LARGE SCALE GENOMIC DNA]</scope>
    <source>
        <strain evidence="2">GT-2023</strain>
        <tissue evidence="2">Liver</tissue>
    </source>
</reference>
<keyword evidence="3" id="KW-1185">Reference proteome</keyword>
<name>A0ABR3NQR8_9TELE</name>
<comment type="caution">
    <text evidence="2">The sequence shown here is derived from an EMBL/GenBank/DDBJ whole genome shotgun (WGS) entry which is preliminary data.</text>
</comment>
<dbReference type="Pfam" id="PF17919">
    <property type="entry name" value="RT_RNaseH_2"/>
    <property type="match status" value="1"/>
</dbReference>
<dbReference type="PANTHER" id="PTHR37984:SF8">
    <property type="entry name" value="CCHC-TYPE DOMAIN-CONTAINING PROTEIN"/>
    <property type="match status" value="1"/>
</dbReference>
<dbReference type="EMBL" id="JAYMGO010000003">
    <property type="protein sequence ID" value="KAL1279371.1"/>
    <property type="molecule type" value="Genomic_DNA"/>
</dbReference>
<dbReference type="SUPFAM" id="SSF56672">
    <property type="entry name" value="DNA/RNA polymerases"/>
    <property type="match status" value="1"/>
</dbReference>
<gene>
    <name evidence="2" type="ORF">QQF64_026044</name>
</gene>
<evidence type="ECO:0000313" key="2">
    <source>
        <dbReference type="EMBL" id="KAL1279371.1"/>
    </source>
</evidence>
<accession>A0ABR3NQR8</accession>
<dbReference type="PANTHER" id="PTHR37984">
    <property type="entry name" value="PROTEIN CBG26694"/>
    <property type="match status" value="1"/>
</dbReference>
<protein>
    <recommendedName>
        <fullName evidence="1">Reverse transcriptase/retrotransposon-derived protein RNase H-like domain-containing protein</fullName>
    </recommendedName>
</protein>
<dbReference type="Gene3D" id="3.30.70.270">
    <property type="match status" value="1"/>
</dbReference>